<keyword evidence="1" id="KW-0472">Membrane</keyword>
<keyword evidence="1" id="KW-0812">Transmembrane</keyword>
<gene>
    <name evidence="2" type="ORF">RF11_13337</name>
</gene>
<keyword evidence="3" id="KW-1185">Reference proteome</keyword>
<evidence type="ECO:0000256" key="1">
    <source>
        <dbReference type="SAM" id="Phobius"/>
    </source>
</evidence>
<feature type="transmembrane region" description="Helical" evidence="1">
    <location>
        <begin position="106"/>
        <end position="125"/>
    </location>
</feature>
<reference evidence="2 3" key="1">
    <citation type="journal article" date="2014" name="Genome Biol. Evol.">
        <title>The genome of the myxosporean Thelohanellus kitauei shows adaptations to nutrient acquisition within its fish host.</title>
        <authorList>
            <person name="Yang Y."/>
            <person name="Xiong J."/>
            <person name="Zhou Z."/>
            <person name="Huo F."/>
            <person name="Miao W."/>
            <person name="Ran C."/>
            <person name="Liu Y."/>
            <person name="Zhang J."/>
            <person name="Feng J."/>
            <person name="Wang M."/>
            <person name="Wang M."/>
            <person name="Wang L."/>
            <person name="Yao B."/>
        </authorList>
    </citation>
    <scope>NUCLEOTIDE SEQUENCE [LARGE SCALE GENOMIC DNA]</scope>
    <source>
        <strain evidence="2">Wuqing</strain>
    </source>
</reference>
<accession>A0A0C2J9C9</accession>
<evidence type="ECO:0000313" key="2">
    <source>
        <dbReference type="EMBL" id="KII74414.1"/>
    </source>
</evidence>
<proteinExistence type="predicted"/>
<organism evidence="2 3">
    <name type="scientific">Thelohanellus kitauei</name>
    <name type="common">Myxosporean</name>
    <dbReference type="NCBI Taxonomy" id="669202"/>
    <lineage>
        <taxon>Eukaryota</taxon>
        <taxon>Metazoa</taxon>
        <taxon>Cnidaria</taxon>
        <taxon>Myxozoa</taxon>
        <taxon>Myxosporea</taxon>
        <taxon>Bivalvulida</taxon>
        <taxon>Platysporina</taxon>
        <taxon>Myxobolidae</taxon>
        <taxon>Thelohanellus</taxon>
    </lineage>
</organism>
<sequence length="129" mass="15049">MKKIIHRGVNGELFKGFLSGLVDILGGDGDITLVMDTVKFQCVRHDFRDAYSFEFAYLQHFSHFLNPRKEVFSKIKNCARREGRVKVKQVGIVNLRKKWRTQNNKVLLTIYLLGKIALFLGKFVLKRYL</sequence>
<dbReference type="Proteomes" id="UP000031668">
    <property type="component" value="Unassembled WGS sequence"/>
</dbReference>
<comment type="caution">
    <text evidence="2">The sequence shown here is derived from an EMBL/GenBank/DDBJ whole genome shotgun (WGS) entry which is preliminary data.</text>
</comment>
<keyword evidence="1" id="KW-1133">Transmembrane helix</keyword>
<name>A0A0C2J9C9_THEKT</name>
<protein>
    <submittedName>
        <fullName evidence="2">Uncharacterized protein</fullName>
    </submittedName>
</protein>
<evidence type="ECO:0000313" key="3">
    <source>
        <dbReference type="Proteomes" id="UP000031668"/>
    </source>
</evidence>
<dbReference type="AlphaFoldDB" id="A0A0C2J9C9"/>
<dbReference type="EMBL" id="JWZT01000435">
    <property type="protein sequence ID" value="KII74414.1"/>
    <property type="molecule type" value="Genomic_DNA"/>
</dbReference>